<proteinExistence type="predicted"/>
<comment type="caution">
    <text evidence="2">The sequence shown here is derived from an EMBL/GenBank/DDBJ whole genome shotgun (WGS) entry which is preliminary data.</text>
</comment>
<feature type="signal peptide" evidence="1">
    <location>
        <begin position="1"/>
        <end position="28"/>
    </location>
</feature>
<protein>
    <submittedName>
        <fullName evidence="2">Uncharacterized protein</fullName>
    </submittedName>
</protein>
<dbReference type="OrthoDB" id="2319003at2"/>
<gene>
    <name evidence="2" type="ORF">C5L31_001110</name>
</gene>
<evidence type="ECO:0000256" key="1">
    <source>
        <dbReference type="SAM" id="SignalP"/>
    </source>
</evidence>
<dbReference type="EMBL" id="PUFO01000099">
    <property type="protein sequence ID" value="TDG72411.1"/>
    <property type="molecule type" value="Genomic_DNA"/>
</dbReference>
<organism evidence="2 3">
    <name type="scientific">Secundilactobacillus malefermentans</name>
    <dbReference type="NCBI Taxonomy" id="176292"/>
    <lineage>
        <taxon>Bacteria</taxon>
        <taxon>Bacillati</taxon>
        <taxon>Bacillota</taxon>
        <taxon>Bacilli</taxon>
        <taxon>Lactobacillales</taxon>
        <taxon>Lactobacillaceae</taxon>
        <taxon>Secundilactobacillus</taxon>
    </lineage>
</organism>
<dbReference type="Proteomes" id="UP000294854">
    <property type="component" value="Unassembled WGS sequence"/>
</dbReference>
<evidence type="ECO:0000313" key="3">
    <source>
        <dbReference type="Proteomes" id="UP000294854"/>
    </source>
</evidence>
<dbReference type="AlphaFoldDB" id="A0A4R5NF72"/>
<name>A0A4R5NF72_9LACO</name>
<feature type="chain" id="PRO_5038992238" evidence="1">
    <location>
        <begin position="29"/>
        <end position="155"/>
    </location>
</feature>
<reference evidence="2 3" key="1">
    <citation type="journal article" date="2019" name="Appl. Microbiol. Biotechnol.">
        <title>Uncovering carbohydrate metabolism through a genotype-phenotype association study of 56 lactic acid bacteria genomes.</title>
        <authorList>
            <person name="Buron-Moles G."/>
            <person name="Chailyan A."/>
            <person name="Dolejs I."/>
            <person name="Forster J."/>
            <person name="Miks M.H."/>
        </authorList>
    </citation>
    <scope>NUCLEOTIDE SEQUENCE [LARGE SCALE GENOMIC DNA]</scope>
    <source>
        <strain evidence="2 3">ATCC 49373</strain>
    </source>
</reference>
<evidence type="ECO:0000313" key="2">
    <source>
        <dbReference type="EMBL" id="TDG72411.1"/>
    </source>
</evidence>
<sequence length="155" mass="17722">MKKFRFIVLIFAAIIGFTLFSSSTQSVSAKSHYKTTPVSLRGKWTTHRDYDGNSQYLRITKYKFYVANYRYGRKQSGAWGVSGKKFLSGTTKPALYVSKHKGSKGYWAIGGAGSDGIWHLKAVRKKHNGHKVKVLKSYSYDFDYQGNVVGYYYRK</sequence>
<accession>A0A4R5NF72</accession>
<keyword evidence="3" id="KW-1185">Reference proteome</keyword>
<dbReference type="STRING" id="1122149.FD44_GL000881"/>
<dbReference type="RefSeq" id="WP_010620381.1">
    <property type="nucleotide sequence ID" value="NZ_PUFO01000099.1"/>
</dbReference>
<keyword evidence="1" id="KW-0732">Signal</keyword>